<feature type="transmembrane region" description="Helical" evidence="2">
    <location>
        <begin position="88"/>
        <end position="112"/>
    </location>
</feature>
<organism evidence="5 7">
    <name type="scientific">Arthrobacter gengyunqii</name>
    <dbReference type="NCBI Taxonomy" id="2886940"/>
    <lineage>
        <taxon>Bacteria</taxon>
        <taxon>Bacillati</taxon>
        <taxon>Actinomycetota</taxon>
        <taxon>Actinomycetes</taxon>
        <taxon>Micrococcales</taxon>
        <taxon>Micrococcaceae</taxon>
        <taxon>Arthrobacter</taxon>
    </lineage>
</organism>
<evidence type="ECO:0000313" key="7">
    <source>
        <dbReference type="Proteomes" id="UP001139264"/>
    </source>
</evidence>
<protein>
    <submittedName>
        <fullName evidence="5">Uncharacterized protein</fullName>
    </submittedName>
</protein>
<dbReference type="RefSeq" id="WP_227891526.1">
    <property type="nucleotide sequence ID" value="NZ_CP095461.1"/>
</dbReference>
<dbReference type="EMBL" id="JAJFZP010000007">
    <property type="protein sequence ID" value="MCC3269519.1"/>
    <property type="molecule type" value="Genomic_DNA"/>
</dbReference>
<dbReference type="AlphaFoldDB" id="A0A9X1M4A1"/>
<evidence type="ECO:0000313" key="5">
    <source>
        <dbReference type="EMBL" id="MCC3270996.1"/>
    </source>
</evidence>
<evidence type="ECO:0000256" key="2">
    <source>
        <dbReference type="SAM" id="Phobius"/>
    </source>
</evidence>
<dbReference type="Proteomes" id="UP001139168">
    <property type="component" value="Unassembled WGS sequence"/>
</dbReference>
<feature type="region of interest" description="Disordered" evidence="1">
    <location>
        <begin position="1"/>
        <end position="26"/>
    </location>
</feature>
<evidence type="ECO:0000313" key="4">
    <source>
        <dbReference type="EMBL" id="MCC3269519.1"/>
    </source>
</evidence>
<keyword evidence="6" id="KW-1185">Reference proteome</keyword>
<reference evidence="5" key="1">
    <citation type="submission" date="2021-10" db="EMBL/GenBank/DDBJ databases">
        <title>Novel species in genus Arthrobacter.</title>
        <authorList>
            <person name="Liu Y."/>
        </authorList>
    </citation>
    <scope>NUCLEOTIDE SEQUENCE</scope>
    <source>
        <strain evidence="3">Zg-Y786</strain>
        <strain evidence="5">Zg-Y809</strain>
    </source>
</reference>
<sequence length="145" mass="15390">MNNDGRAPDQTPPPLQQAPEKTAATDEQKQSARGYLRIFVALIVAVLLTSGLALPWKVVPLVLGVAAVVVGIMTLVKMTRFNMGQAQIIVTAFGLAASVVMTLGLGLAVATWDSTEKLEACLANALTIQAKDQCEEQFTTGLLPR</sequence>
<keyword evidence="2" id="KW-1133">Transmembrane helix</keyword>
<feature type="transmembrane region" description="Helical" evidence="2">
    <location>
        <begin position="34"/>
        <end position="52"/>
    </location>
</feature>
<comment type="caution">
    <text evidence="5">The sequence shown here is derived from an EMBL/GenBank/DDBJ whole genome shotgun (WGS) entry which is preliminary data.</text>
</comment>
<dbReference type="EMBL" id="JAJFZQ010000006">
    <property type="protein sequence ID" value="MCC3266726.1"/>
    <property type="molecule type" value="Genomic_DNA"/>
</dbReference>
<accession>A0A9X1M4A1</accession>
<feature type="transmembrane region" description="Helical" evidence="2">
    <location>
        <begin position="58"/>
        <end position="76"/>
    </location>
</feature>
<dbReference type="Proteomes" id="UP001139264">
    <property type="component" value="Unassembled WGS sequence"/>
</dbReference>
<proteinExistence type="predicted"/>
<name>A0A9X1M4A1_9MICC</name>
<keyword evidence="2" id="KW-0812">Transmembrane</keyword>
<gene>
    <name evidence="4" type="ORF">LJ751_09090</name>
    <name evidence="5" type="ORF">LJ751_16845</name>
    <name evidence="3" type="ORF">LJ752_11835</name>
</gene>
<evidence type="ECO:0000313" key="3">
    <source>
        <dbReference type="EMBL" id="MCC3266726.1"/>
    </source>
</evidence>
<dbReference type="EMBL" id="JAJFZP010000017">
    <property type="protein sequence ID" value="MCC3270996.1"/>
    <property type="molecule type" value="Genomic_DNA"/>
</dbReference>
<keyword evidence="2" id="KW-0472">Membrane</keyword>
<evidence type="ECO:0000313" key="6">
    <source>
        <dbReference type="Proteomes" id="UP001139168"/>
    </source>
</evidence>
<evidence type="ECO:0000256" key="1">
    <source>
        <dbReference type="SAM" id="MobiDB-lite"/>
    </source>
</evidence>